<dbReference type="InterPro" id="IPR032466">
    <property type="entry name" value="Metal_Hydrolase"/>
</dbReference>
<dbReference type="PANTHER" id="PTHR43794">
    <property type="entry name" value="AMINOHYDROLASE SSNA-RELATED"/>
    <property type="match status" value="1"/>
</dbReference>
<accession>A0A7G6U1J7</accession>
<dbReference type="Pfam" id="PF01979">
    <property type="entry name" value="Amidohydro_1"/>
    <property type="match status" value="1"/>
</dbReference>
<dbReference type="AlphaFoldDB" id="A0A7G6U1J7"/>
<protein>
    <submittedName>
        <fullName evidence="4">Amidohydrolase family protein</fullName>
    </submittedName>
</protein>
<dbReference type="Proteomes" id="UP000515291">
    <property type="component" value="Chromosome"/>
</dbReference>
<proteinExistence type="inferred from homology"/>
<name>A0A7G6U1J7_9BRAD</name>
<dbReference type="EMBL" id="CP050292">
    <property type="protein sequence ID" value="QND72879.1"/>
    <property type="molecule type" value="Genomic_DNA"/>
</dbReference>
<dbReference type="InterPro" id="IPR050287">
    <property type="entry name" value="MTA/SAH_deaminase"/>
</dbReference>
<reference evidence="5" key="1">
    <citation type="journal article" date="2020" name="Mol. Plant Microbe">
        <title>Rhizobial microsymbionts of the narrowly endemic Oxytropis species growing in Kamchatka are characterized by significant genetic diversity and possess a set of genes that are associated with T3SS and T6SS secretion systems and can affect the development of symbiosis.</title>
        <authorList>
            <person name="Safronova V."/>
            <person name="Guro P."/>
            <person name="Sazanova A."/>
            <person name="Kuznetsova I."/>
            <person name="Belimov A."/>
            <person name="Yakubov V."/>
            <person name="Chirak E."/>
            <person name="Afonin A."/>
            <person name="Gogolev Y."/>
            <person name="Andronov E."/>
            <person name="Tikhonovich I."/>
        </authorList>
    </citation>
    <scope>NUCLEOTIDE SEQUENCE [LARGE SCALE GENOMIC DNA]</scope>
    <source>
        <strain evidence="5">581</strain>
    </source>
</reference>
<comment type="similarity">
    <text evidence="1">Belongs to the metallo-dependent hydrolases superfamily. ATZ/TRZ family.</text>
</comment>
<dbReference type="SUPFAM" id="SSF51556">
    <property type="entry name" value="Metallo-dependent hydrolases"/>
    <property type="match status" value="1"/>
</dbReference>
<dbReference type="GO" id="GO:0016810">
    <property type="term" value="F:hydrolase activity, acting on carbon-nitrogen (but not peptide) bonds"/>
    <property type="evidence" value="ECO:0007669"/>
    <property type="project" value="InterPro"/>
</dbReference>
<sequence length="462" mass="51400">MRTVIEKGYVIPVTTDEVIPDGVVAFDNDRLVYVGPRSGFEAAKFAADRIIDASGKAVLPGLVNTHIHLAGAYIKALSEDVPGKSKGNGEGFFKRAIPTVAHMKPDDYYWGGMTHGMEAVMTGSTTINNSWYDEAQTGVIVRDLGVRAVLSEFVQEVNFLAMHATQMDRPFDREMGARHLERAEKLYDNWHRKENGRITVRLAPSSVAYTSPETIEQCGELARRLGIGMNIHIAEVPGETEFVMKQYGVRPIALANKLGILGSDCIAFHHVFLDDSDIQTLSDTKTYLSHSSFHVPKRGYFPPMEKIYAKGIEVSLGSDWTNNDMWKFMRAAIMIPRARSGDVSMLSGYDALRMATLVGARALGMEHDIGTLEPGKKADIVLLDVSTPWCQPIYTPNLITNIVWNANGSDVSDVFVDGEQIVKDKEFIKADRREIQKETQRRAERIWADAEKMVPGSMSWPT</sequence>
<dbReference type="Gene3D" id="3.20.20.140">
    <property type="entry name" value="Metal-dependent hydrolases"/>
    <property type="match status" value="1"/>
</dbReference>
<evidence type="ECO:0000313" key="4">
    <source>
        <dbReference type="EMBL" id="QND72879.1"/>
    </source>
</evidence>
<dbReference type="InterPro" id="IPR011059">
    <property type="entry name" value="Metal-dep_hydrolase_composite"/>
</dbReference>
<evidence type="ECO:0000259" key="3">
    <source>
        <dbReference type="Pfam" id="PF01979"/>
    </source>
</evidence>
<dbReference type="SUPFAM" id="SSF51338">
    <property type="entry name" value="Composite domain of metallo-dependent hydrolases"/>
    <property type="match status" value="1"/>
</dbReference>
<evidence type="ECO:0000313" key="5">
    <source>
        <dbReference type="Proteomes" id="UP000515291"/>
    </source>
</evidence>
<dbReference type="InterPro" id="IPR006680">
    <property type="entry name" value="Amidohydro-rel"/>
</dbReference>
<feature type="domain" description="Amidohydrolase-related" evidence="3">
    <location>
        <begin position="58"/>
        <end position="420"/>
    </location>
</feature>
<keyword evidence="2 4" id="KW-0378">Hydrolase</keyword>
<dbReference type="Gene3D" id="2.30.40.10">
    <property type="entry name" value="Urease, subunit C, domain 1"/>
    <property type="match status" value="1"/>
</dbReference>
<dbReference type="PANTHER" id="PTHR43794:SF11">
    <property type="entry name" value="AMIDOHYDROLASE-RELATED DOMAIN-CONTAINING PROTEIN"/>
    <property type="match status" value="1"/>
</dbReference>
<dbReference type="RefSeq" id="WP_184511776.1">
    <property type="nucleotide sequence ID" value="NZ_CP050292.1"/>
</dbReference>
<organism evidence="4 5">
    <name type="scientific">Tardiphaga robiniae</name>
    <dbReference type="NCBI Taxonomy" id="943830"/>
    <lineage>
        <taxon>Bacteria</taxon>
        <taxon>Pseudomonadati</taxon>
        <taxon>Pseudomonadota</taxon>
        <taxon>Alphaproteobacteria</taxon>
        <taxon>Hyphomicrobiales</taxon>
        <taxon>Nitrobacteraceae</taxon>
        <taxon>Tardiphaga</taxon>
    </lineage>
</organism>
<dbReference type="KEGG" id="trb:HB776_17910"/>
<evidence type="ECO:0000256" key="1">
    <source>
        <dbReference type="ARBA" id="ARBA00006745"/>
    </source>
</evidence>
<gene>
    <name evidence="4" type="ORF">HB776_17910</name>
</gene>
<evidence type="ECO:0000256" key="2">
    <source>
        <dbReference type="ARBA" id="ARBA00022801"/>
    </source>
</evidence>